<evidence type="ECO:0000313" key="2">
    <source>
        <dbReference type="EMBL" id="KNE68054.1"/>
    </source>
</evidence>
<dbReference type="EMBL" id="GG745355">
    <property type="protein sequence ID" value="KNE68054.1"/>
    <property type="molecule type" value="Genomic_DNA"/>
</dbReference>
<reference evidence="2 3" key="1">
    <citation type="submission" date="2009-11" db="EMBL/GenBank/DDBJ databases">
        <title>Annotation of Allomyces macrogynus ATCC 38327.</title>
        <authorList>
            <consortium name="The Broad Institute Genome Sequencing Platform"/>
            <person name="Russ C."/>
            <person name="Cuomo C."/>
            <person name="Burger G."/>
            <person name="Gray M.W."/>
            <person name="Holland P.W.H."/>
            <person name="King N."/>
            <person name="Lang F.B.F."/>
            <person name="Roger A.J."/>
            <person name="Ruiz-Trillo I."/>
            <person name="Young S.K."/>
            <person name="Zeng Q."/>
            <person name="Gargeya S."/>
            <person name="Fitzgerald M."/>
            <person name="Haas B."/>
            <person name="Abouelleil A."/>
            <person name="Alvarado L."/>
            <person name="Arachchi H.M."/>
            <person name="Berlin A."/>
            <person name="Chapman S.B."/>
            <person name="Gearin G."/>
            <person name="Goldberg J."/>
            <person name="Griggs A."/>
            <person name="Gujja S."/>
            <person name="Hansen M."/>
            <person name="Heiman D."/>
            <person name="Howarth C."/>
            <person name="Larimer J."/>
            <person name="Lui A."/>
            <person name="MacDonald P.J.P."/>
            <person name="McCowen C."/>
            <person name="Montmayeur A."/>
            <person name="Murphy C."/>
            <person name="Neiman D."/>
            <person name="Pearson M."/>
            <person name="Priest M."/>
            <person name="Roberts A."/>
            <person name="Saif S."/>
            <person name="Shea T."/>
            <person name="Sisk P."/>
            <person name="Stolte C."/>
            <person name="Sykes S."/>
            <person name="Wortman J."/>
            <person name="Nusbaum C."/>
            <person name="Birren B."/>
        </authorList>
    </citation>
    <scope>NUCLEOTIDE SEQUENCE [LARGE SCALE GENOMIC DNA]</scope>
    <source>
        <strain evidence="2 3">ATCC 38327</strain>
    </source>
</reference>
<accession>A0A0L0T0F1</accession>
<evidence type="ECO:0000313" key="3">
    <source>
        <dbReference type="Proteomes" id="UP000054350"/>
    </source>
</evidence>
<feature type="region of interest" description="Disordered" evidence="1">
    <location>
        <begin position="68"/>
        <end position="93"/>
    </location>
</feature>
<gene>
    <name evidence="2" type="ORF">AMAG_19840</name>
</gene>
<organism evidence="2 3">
    <name type="scientific">Allomyces macrogynus (strain ATCC 38327)</name>
    <name type="common">Allomyces javanicus var. macrogynus</name>
    <dbReference type="NCBI Taxonomy" id="578462"/>
    <lineage>
        <taxon>Eukaryota</taxon>
        <taxon>Fungi</taxon>
        <taxon>Fungi incertae sedis</taxon>
        <taxon>Blastocladiomycota</taxon>
        <taxon>Blastocladiomycetes</taxon>
        <taxon>Blastocladiales</taxon>
        <taxon>Blastocladiaceae</taxon>
        <taxon>Allomyces</taxon>
    </lineage>
</organism>
<evidence type="ECO:0000256" key="1">
    <source>
        <dbReference type="SAM" id="MobiDB-lite"/>
    </source>
</evidence>
<keyword evidence="3" id="KW-1185">Reference proteome</keyword>
<dbReference type="AlphaFoldDB" id="A0A0L0T0F1"/>
<proteinExistence type="predicted"/>
<sequence length="268" mass="28821">MIELPDTLVKLSLSHAVAPTSSQAHRIFWALPPSLRHLSVWPCQASMNGESLPLPRARSHDTAVARTWSRLGQGSSLDPRRPRAAHSTGPSPGQAWHLLFPAFAAERDCVCSTSTNGIPQPDSNLQDPDHELAGLERLALHFPAEMETFGLTVLEMDQPHVSSLPLLVSRLPRAIKSLQVAIPVWNVATGARLPLAPTLQSLSLELMSHGPNAGVAALAALVPRLPLSLTELYLGGLHRDKDNRAASCELPSLASHVADPPTLSLDQQ</sequence>
<dbReference type="VEuPathDB" id="FungiDB:AMAG_19840"/>
<reference evidence="3" key="2">
    <citation type="submission" date="2009-11" db="EMBL/GenBank/DDBJ databases">
        <title>The Genome Sequence of Allomyces macrogynus strain ATCC 38327.</title>
        <authorList>
            <consortium name="The Broad Institute Genome Sequencing Platform"/>
            <person name="Russ C."/>
            <person name="Cuomo C."/>
            <person name="Shea T."/>
            <person name="Young S.K."/>
            <person name="Zeng Q."/>
            <person name="Koehrsen M."/>
            <person name="Haas B."/>
            <person name="Borodovsky M."/>
            <person name="Guigo R."/>
            <person name="Alvarado L."/>
            <person name="Berlin A."/>
            <person name="Borenstein D."/>
            <person name="Chen Z."/>
            <person name="Engels R."/>
            <person name="Freedman E."/>
            <person name="Gellesch M."/>
            <person name="Goldberg J."/>
            <person name="Griggs A."/>
            <person name="Gujja S."/>
            <person name="Heiman D."/>
            <person name="Hepburn T."/>
            <person name="Howarth C."/>
            <person name="Jen D."/>
            <person name="Larson L."/>
            <person name="Lewis B."/>
            <person name="Mehta T."/>
            <person name="Park D."/>
            <person name="Pearson M."/>
            <person name="Roberts A."/>
            <person name="Saif S."/>
            <person name="Shenoy N."/>
            <person name="Sisk P."/>
            <person name="Stolte C."/>
            <person name="Sykes S."/>
            <person name="Walk T."/>
            <person name="White J."/>
            <person name="Yandava C."/>
            <person name="Burger G."/>
            <person name="Gray M.W."/>
            <person name="Holland P.W.H."/>
            <person name="King N."/>
            <person name="Lang F.B.F."/>
            <person name="Roger A.J."/>
            <person name="Ruiz-Trillo I."/>
            <person name="Lander E."/>
            <person name="Nusbaum C."/>
        </authorList>
    </citation>
    <scope>NUCLEOTIDE SEQUENCE [LARGE SCALE GENOMIC DNA]</scope>
    <source>
        <strain evidence="3">ATCC 38327</strain>
    </source>
</reference>
<dbReference type="Proteomes" id="UP000054350">
    <property type="component" value="Unassembled WGS sequence"/>
</dbReference>
<name>A0A0L0T0F1_ALLM3</name>
<protein>
    <submittedName>
        <fullName evidence="2">Uncharacterized protein</fullName>
    </submittedName>
</protein>